<accession>A0A8J8T375</accession>
<gene>
    <name evidence="11" type="ORF">FGO68_gene17274</name>
</gene>
<dbReference type="PANTHER" id="PTHR22069">
    <property type="entry name" value="MITOCHONDRIAL RIBOSOMAL PROTEIN S18"/>
    <property type="match status" value="1"/>
</dbReference>
<evidence type="ECO:0000313" key="11">
    <source>
        <dbReference type="EMBL" id="TNV80180.1"/>
    </source>
</evidence>
<protein>
    <recommendedName>
        <fullName evidence="10">Radial spoke head protein 9 homolog</fullName>
    </recommendedName>
</protein>
<keyword evidence="7" id="KW-0966">Cell projection</keyword>
<keyword evidence="5" id="KW-0969">Cilium</keyword>
<evidence type="ECO:0000256" key="6">
    <source>
        <dbReference type="ARBA" id="ARBA00023212"/>
    </source>
</evidence>
<evidence type="ECO:0000256" key="4">
    <source>
        <dbReference type="ARBA" id="ARBA00022846"/>
    </source>
</evidence>
<evidence type="ECO:0000313" key="12">
    <source>
        <dbReference type="Proteomes" id="UP000785679"/>
    </source>
</evidence>
<keyword evidence="4" id="KW-0282">Flagellum</keyword>
<dbReference type="PANTHER" id="PTHR22069:SF0">
    <property type="entry name" value="RADIAL SPOKE HEAD PROTEIN 9 HOMOLOG"/>
    <property type="match status" value="1"/>
</dbReference>
<proteinExistence type="inferred from homology"/>
<evidence type="ECO:0000256" key="3">
    <source>
        <dbReference type="ARBA" id="ARBA00022794"/>
    </source>
</evidence>
<evidence type="ECO:0000256" key="2">
    <source>
        <dbReference type="ARBA" id="ARBA00022490"/>
    </source>
</evidence>
<dbReference type="OrthoDB" id="10258956at2759"/>
<evidence type="ECO:0000256" key="10">
    <source>
        <dbReference type="ARBA" id="ARBA00041080"/>
    </source>
</evidence>
<evidence type="ECO:0000256" key="9">
    <source>
        <dbReference type="ARBA" id="ARBA00038319"/>
    </source>
</evidence>
<dbReference type="GO" id="GO:0001534">
    <property type="term" value="C:radial spoke"/>
    <property type="evidence" value="ECO:0007669"/>
    <property type="project" value="InterPro"/>
</dbReference>
<keyword evidence="2" id="KW-0963">Cytoplasm</keyword>
<keyword evidence="12" id="KW-1185">Reference proteome</keyword>
<dbReference type="GO" id="GO:0044458">
    <property type="term" value="P:motile cilium assembly"/>
    <property type="evidence" value="ECO:0007669"/>
    <property type="project" value="TreeGrafter"/>
</dbReference>
<reference evidence="11" key="1">
    <citation type="submission" date="2019-06" db="EMBL/GenBank/DDBJ databases">
        <authorList>
            <person name="Zheng W."/>
        </authorList>
    </citation>
    <scope>NUCLEOTIDE SEQUENCE</scope>
    <source>
        <strain evidence="11">QDHG01</strain>
    </source>
</reference>
<dbReference type="EMBL" id="RRYP01007869">
    <property type="protein sequence ID" value="TNV80180.1"/>
    <property type="molecule type" value="Genomic_DNA"/>
</dbReference>
<evidence type="ECO:0000256" key="8">
    <source>
        <dbReference type="ARBA" id="ARBA00037822"/>
    </source>
</evidence>
<keyword evidence="6" id="KW-0206">Cytoskeleton</keyword>
<dbReference type="InterPro" id="IPR006802">
    <property type="entry name" value="Radial_spoke"/>
</dbReference>
<evidence type="ECO:0000256" key="7">
    <source>
        <dbReference type="ARBA" id="ARBA00023273"/>
    </source>
</evidence>
<evidence type="ECO:0000256" key="5">
    <source>
        <dbReference type="ARBA" id="ARBA00023069"/>
    </source>
</evidence>
<dbReference type="GO" id="GO:0060294">
    <property type="term" value="P:cilium movement involved in cell motility"/>
    <property type="evidence" value="ECO:0007669"/>
    <property type="project" value="InterPro"/>
</dbReference>
<evidence type="ECO:0000256" key="1">
    <source>
        <dbReference type="ARBA" id="ARBA00004611"/>
    </source>
</evidence>
<dbReference type="AlphaFoldDB" id="A0A8J8T375"/>
<keyword evidence="3" id="KW-0970">Cilium biogenesis/degradation</keyword>
<dbReference type="Pfam" id="PF04712">
    <property type="entry name" value="Radial_spoke"/>
    <property type="match status" value="1"/>
</dbReference>
<comment type="similarity">
    <text evidence="9">Belongs to the flagellar radial spoke RSP9 family.</text>
</comment>
<comment type="subcellular location">
    <subcellularLocation>
        <location evidence="8">Cell projection</location>
        <location evidence="8">Kinocilium</location>
    </subcellularLocation>
    <subcellularLocation>
        <location evidence="1">Cytoplasm</location>
        <location evidence="1">Cytoskeleton</location>
        <location evidence="1">Flagellum axoneme</location>
    </subcellularLocation>
</comment>
<organism evidence="11 12">
    <name type="scientific">Halteria grandinella</name>
    <dbReference type="NCBI Taxonomy" id="5974"/>
    <lineage>
        <taxon>Eukaryota</taxon>
        <taxon>Sar</taxon>
        <taxon>Alveolata</taxon>
        <taxon>Ciliophora</taxon>
        <taxon>Intramacronucleata</taxon>
        <taxon>Spirotrichea</taxon>
        <taxon>Stichotrichia</taxon>
        <taxon>Sporadotrichida</taxon>
        <taxon>Halteriidae</taxon>
        <taxon>Halteria</taxon>
    </lineage>
</organism>
<comment type="caution">
    <text evidence="11">The sequence shown here is derived from an EMBL/GenBank/DDBJ whole genome shotgun (WGS) entry which is preliminary data.</text>
</comment>
<sequence length="279" mass="31863">METESFDSSLKYINLNGVTLNIDERLNLKLSLAQLSSELKLEQVFFWGKIIGTVKDYYIAYSLDYAHKTHGFPTKHFYWASSSNFIFATLPAPLEKFASAFNELNVYFTGEHDRIVIEQPVSAPVVIDEDLVIPSKMVTELNRLSHVVYSIENNCAVVPRGSFKFTPLKETVKNEAFKGLTKDAFSLTSWQHFRVVSQPEKVSLMQRDEAVYNNGFLDDIQADYPKGCWSLVKDCTESVANIRSNLWPGYYAFHRLHTPLYGSLYIGQGIRNNDLPFMV</sequence>
<dbReference type="GO" id="GO:0035082">
    <property type="term" value="P:axoneme assembly"/>
    <property type="evidence" value="ECO:0007669"/>
    <property type="project" value="InterPro"/>
</dbReference>
<name>A0A8J8T375_HALGN</name>
<dbReference type="Proteomes" id="UP000785679">
    <property type="component" value="Unassembled WGS sequence"/>
</dbReference>
<dbReference type="InterPro" id="IPR055316">
    <property type="entry name" value="RSP9"/>
</dbReference>